<feature type="active site" evidence="11">
    <location>
        <position position="249"/>
    </location>
</feature>
<dbReference type="InterPro" id="IPR027057">
    <property type="entry name" value="CAXX_Prtase_1"/>
</dbReference>
<keyword evidence="4 12" id="KW-0479">Metal-binding</keyword>
<dbReference type="PANTHER" id="PTHR10120">
    <property type="entry name" value="CAAX PRENYL PROTEASE 1"/>
    <property type="match status" value="1"/>
</dbReference>
<comment type="similarity">
    <text evidence="13">Belongs to the peptidase M48 family.</text>
</comment>
<comment type="caution">
    <text evidence="17">The sequence shown here is derived from an EMBL/GenBank/DDBJ whole genome shotgun (WGS) entry which is preliminary data.</text>
</comment>
<evidence type="ECO:0000256" key="11">
    <source>
        <dbReference type="PIRSR" id="PIRSR627057-1"/>
    </source>
</evidence>
<gene>
    <name evidence="17" type="ORF">K8I29_04995</name>
</gene>
<evidence type="ECO:0000256" key="3">
    <source>
        <dbReference type="ARBA" id="ARBA00022692"/>
    </source>
</evidence>
<comment type="subcellular location">
    <subcellularLocation>
        <location evidence="1">Endoplasmic reticulum membrane</location>
        <topology evidence="1">Multi-pass membrane protein</topology>
    </subcellularLocation>
</comment>
<feature type="transmembrane region" description="Helical" evidence="14">
    <location>
        <begin position="258"/>
        <end position="277"/>
    </location>
</feature>
<dbReference type="FunFam" id="3.30.2010.10:FF:000002">
    <property type="entry name" value="CAAX prenyl protease"/>
    <property type="match status" value="1"/>
</dbReference>
<keyword evidence="9 13" id="KW-0482">Metalloprotease</keyword>
<dbReference type="InterPro" id="IPR001915">
    <property type="entry name" value="Peptidase_M48"/>
</dbReference>
<keyword evidence="8 14" id="KW-1133">Transmembrane helix</keyword>
<comment type="cofactor">
    <cofactor evidence="12 13">
        <name>Zn(2+)</name>
        <dbReference type="ChEBI" id="CHEBI:29105"/>
    </cofactor>
    <text evidence="12 13">Binds 1 zinc ion per subunit.</text>
</comment>
<keyword evidence="5 13" id="KW-0378">Hydrolase</keyword>
<dbReference type="GO" id="GO:0046872">
    <property type="term" value="F:metal ion binding"/>
    <property type="evidence" value="ECO:0007669"/>
    <property type="project" value="UniProtKB-KW"/>
</dbReference>
<feature type="domain" description="CAAX prenyl protease 1 N-terminal" evidence="16">
    <location>
        <begin position="5"/>
        <end position="175"/>
    </location>
</feature>
<dbReference type="Proteomes" id="UP000705867">
    <property type="component" value="Unassembled WGS sequence"/>
</dbReference>
<evidence type="ECO:0000256" key="9">
    <source>
        <dbReference type="ARBA" id="ARBA00023049"/>
    </source>
</evidence>
<evidence type="ECO:0000256" key="5">
    <source>
        <dbReference type="ARBA" id="ARBA00022801"/>
    </source>
</evidence>
<dbReference type="Pfam" id="PF16491">
    <property type="entry name" value="Peptidase_M48_N"/>
    <property type="match status" value="1"/>
</dbReference>
<dbReference type="InterPro" id="IPR032456">
    <property type="entry name" value="Peptidase_M48_N"/>
</dbReference>
<proteinExistence type="inferred from homology"/>
<evidence type="ECO:0000259" key="16">
    <source>
        <dbReference type="Pfam" id="PF16491"/>
    </source>
</evidence>
<evidence type="ECO:0000313" key="18">
    <source>
        <dbReference type="Proteomes" id="UP000705867"/>
    </source>
</evidence>
<dbReference type="EMBL" id="JAIOIV010000035">
    <property type="protein sequence ID" value="MBZ0155558.1"/>
    <property type="molecule type" value="Genomic_DNA"/>
</dbReference>
<feature type="transmembrane region" description="Helical" evidence="14">
    <location>
        <begin position="145"/>
        <end position="164"/>
    </location>
</feature>
<evidence type="ECO:0000256" key="4">
    <source>
        <dbReference type="ARBA" id="ARBA00022723"/>
    </source>
</evidence>
<feature type="active site" description="Proton donor" evidence="11">
    <location>
        <position position="330"/>
    </location>
</feature>
<dbReference type="GO" id="GO:0071586">
    <property type="term" value="P:CAAX-box protein processing"/>
    <property type="evidence" value="ECO:0007669"/>
    <property type="project" value="InterPro"/>
</dbReference>
<accession>A0A953J4Q6</accession>
<organism evidence="17 18">
    <name type="scientific">Candidatus Nitrobium versatile</name>
    <dbReference type="NCBI Taxonomy" id="2884831"/>
    <lineage>
        <taxon>Bacteria</taxon>
        <taxon>Pseudomonadati</taxon>
        <taxon>Nitrospirota</taxon>
        <taxon>Nitrospiria</taxon>
        <taxon>Nitrospirales</taxon>
        <taxon>Nitrospiraceae</taxon>
        <taxon>Candidatus Nitrobium</taxon>
    </lineage>
</organism>
<evidence type="ECO:0000256" key="8">
    <source>
        <dbReference type="ARBA" id="ARBA00022989"/>
    </source>
</evidence>
<evidence type="ECO:0000313" key="17">
    <source>
        <dbReference type="EMBL" id="MBZ0155558.1"/>
    </source>
</evidence>
<feature type="transmembrane region" description="Helical" evidence="14">
    <location>
        <begin position="297"/>
        <end position="321"/>
    </location>
</feature>
<feature type="transmembrane region" description="Helical" evidence="14">
    <location>
        <begin position="34"/>
        <end position="55"/>
    </location>
</feature>
<dbReference type="CDD" id="cd07343">
    <property type="entry name" value="M48A_Zmpste24p_like"/>
    <property type="match status" value="1"/>
</dbReference>
<feature type="transmembrane region" description="Helical" evidence="14">
    <location>
        <begin position="121"/>
        <end position="139"/>
    </location>
</feature>
<evidence type="ECO:0000259" key="15">
    <source>
        <dbReference type="Pfam" id="PF01435"/>
    </source>
</evidence>
<dbReference type="GO" id="GO:0004222">
    <property type="term" value="F:metalloendopeptidase activity"/>
    <property type="evidence" value="ECO:0007669"/>
    <property type="project" value="InterPro"/>
</dbReference>
<dbReference type="Pfam" id="PF01435">
    <property type="entry name" value="Peptidase_M48"/>
    <property type="match status" value="1"/>
</dbReference>
<evidence type="ECO:0000256" key="7">
    <source>
        <dbReference type="ARBA" id="ARBA00022833"/>
    </source>
</evidence>
<dbReference type="AlphaFoldDB" id="A0A953J4Q6"/>
<keyword evidence="2 13" id="KW-0645">Protease</keyword>
<feature type="binding site" evidence="12">
    <location>
        <position position="248"/>
    </location>
    <ligand>
        <name>Zn(2+)</name>
        <dbReference type="ChEBI" id="CHEBI:29105"/>
        <note>catalytic</note>
    </ligand>
</feature>
<evidence type="ECO:0000256" key="13">
    <source>
        <dbReference type="RuleBase" id="RU003983"/>
    </source>
</evidence>
<protein>
    <submittedName>
        <fullName evidence="17">M48 family metallopeptidase</fullName>
    </submittedName>
</protein>
<evidence type="ECO:0000256" key="14">
    <source>
        <dbReference type="SAM" id="Phobius"/>
    </source>
</evidence>
<reference evidence="17" key="2">
    <citation type="submission" date="2021-08" db="EMBL/GenBank/DDBJ databases">
        <authorList>
            <person name="Dalcin Martins P."/>
        </authorList>
    </citation>
    <scope>NUCLEOTIDE SEQUENCE</scope>
    <source>
        <strain evidence="17">MAG_39</strain>
    </source>
</reference>
<sequence>MQRAGASVPPEFSGHIDGALMKKAQEYGAEKTRFGLFSSLFSTIATLVFLFGGVLNLYNSWIVSLNLSFIVSGWLFFLLLSYAGELLSLPFSLYNTFRIENKYGFNTMTPGIWVSDFIKSFLLSTILLSLLLFAGLWLVQWSPRFWWFWVWGFLFFFSVFLLYLSPYVIEPLFNTFTPVEDALLRKGIGELTERAGIHAGRILKIDASRRSRHTNAYFTGIGRTKRIVLYDTLLESMSHPEILAVLAHEIGHWKKRHLLKALAAFEVFSFLSLYAAYRLTQGDFLIRLFALGADTLFAKLVLLGFLAGIISLPLKPVVTFFSRWHERQADRASFELTKDTEAMVSALVKLSKENLSNLYPHPLYVALYYSHPPVVQRIRHLRTLS</sequence>
<name>A0A953J4Q6_9BACT</name>
<feature type="binding site" evidence="12">
    <location>
        <position position="326"/>
    </location>
    <ligand>
        <name>Zn(2+)</name>
        <dbReference type="ChEBI" id="CHEBI:29105"/>
        <note>catalytic</note>
    </ligand>
</feature>
<evidence type="ECO:0000256" key="10">
    <source>
        <dbReference type="ARBA" id="ARBA00023136"/>
    </source>
</evidence>
<keyword evidence="6" id="KW-0256">Endoplasmic reticulum</keyword>
<dbReference type="Gene3D" id="3.30.2010.10">
    <property type="entry name" value="Metalloproteases ('zincins'), catalytic domain"/>
    <property type="match status" value="1"/>
</dbReference>
<evidence type="ECO:0000256" key="1">
    <source>
        <dbReference type="ARBA" id="ARBA00004477"/>
    </source>
</evidence>
<evidence type="ECO:0000256" key="6">
    <source>
        <dbReference type="ARBA" id="ARBA00022824"/>
    </source>
</evidence>
<feature type="domain" description="Peptidase M48" evidence="15">
    <location>
        <begin position="181"/>
        <end position="383"/>
    </location>
</feature>
<keyword evidence="7 12" id="KW-0862">Zinc</keyword>
<keyword evidence="3 14" id="KW-0812">Transmembrane</keyword>
<feature type="binding site" evidence="12">
    <location>
        <position position="252"/>
    </location>
    <ligand>
        <name>Zn(2+)</name>
        <dbReference type="ChEBI" id="CHEBI:29105"/>
        <note>catalytic</note>
    </ligand>
</feature>
<evidence type="ECO:0000256" key="2">
    <source>
        <dbReference type="ARBA" id="ARBA00022670"/>
    </source>
</evidence>
<evidence type="ECO:0000256" key="12">
    <source>
        <dbReference type="PIRSR" id="PIRSR627057-2"/>
    </source>
</evidence>
<keyword evidence="10 14" id="KW-0472">Membrane</keyword>
<reference evidence="17" key="1">
    <citation type="journal article" date="2021" name="bioRxiv">
        <title>Unraveling nitrogen, sulfur and carbon metabolic pathways and microbial community transcriptional responses to substrate deprivation and toxicity stresses in a bioreactor mimicking anoxic brackish coastal sediment conditions.</title>
        <authorList>
            <person name="Martins P.D."/>
            <person name="Echeveste M.J."/>
            <person name="Arshad A."/>
            <person name="Kurth J."/>
            <person name="Ouboter H."/>
            <person name="Jetten M.S.M."/>
            <person name="Welte C.U."/>
        </authorList>
    </citation>
    <scope>NUCLEOTIDE SEQUENCE</scope>
    <source>
        <strain evidence="17">MAG_39</strain>
    </source>
</reference>